<reference evidence="1 2" key="1">
    <citation type="journal article" date="2012" name="Stand. Genomic Sci.">
        <title>Genome sequence of the orange-pigmented seawater bacterium Owenweeksia hongkongensis type strain (UST20020801(T)).</title>
        <authorList>
            <person name="Riedel T."/>
            <person name="Held B."/>
            <person name="Nolan M."/>
            <person name="Lucas S."/>
            <person name="Lapidus A."/>
            <person name="Tice H."/>
            <person name="Del Rio T.G."/>
            <person name="Cheng J.F."/>
            <person name="Han C."/>
            <person name="Tapia R."/>
            <person name="Goodwin L.A."/>
            <person name="Pitluck S."/>
            <person name="Liolios K."/>
            <person name="Mavromatis K."/>
            <person name="Pagani I."/>
            <person name="Ivanova N."/>
            <person name="Mikhailova N."/>
            <person name="Pati A."/>
            <person name="Chen A."/>
            <person name="Palaniappan K."/>
            <person name="Rohde M."/>
            <person name="Tindall B.J."/>
            <person name="Detter J.C."/>
            <person name="Goker M."/>
            <person name="Woyke T."/>
            <person name="Bristow J."/>
            <person name="Eisen J.A."/>
            <person name="Markowitz V."/>
            <person name="Hugenholtz P."/>
            <person name="Klenk H.P."/>
            <person name="Kyrpides N.C."/>
        </authorList>
    </citation>
    <scope>NUCLEOTIDE SEQUENCE</scope>
    <source>
        <strain evidence="2">DSM 17368 / JCM 12287 / NRRL B-23963</strain>
    </source>
</reference>
<evidence type="ECO:0000313" key="1">
    <source>
        <dbReference type="EMBL" id="AEV31828.1"/>
    </source>
</evidence>
<dbReference type="EMBL" id="CP003156">
    <property type="protein sequence ID" value="AEV31828.1"/>
    <property type="molecule type" value="Genomic_DNA"/>
</dbReference>
<dbReference type="HOGENOM" id="CLU_1439758_0_0_10"/>
<evidence type="ECO:0000313" key="2">
    <source>
        <dbReference type="Proteomes" id="UP000005631"/>
    </source>
</evidence>
<dbReference type="RefSeq" id="WP_014201189.1">
    <property type="nucleotide sequence ID" value="NC_016599.1"/>
</dbReference>
<dbReference type="KEGG" id="oho:Oweho_0815"/>
<accession>G8R278</accession>
<dbReference type="Proteomes" id="UP000005631">
    <property type="component" value="Chromosome"/>
</dbReference>
<organism evidence="1 2">
    <name type="scientific">Owenweeksia hongkongensis (strain DSM 17368 / CIP 108786 / JCM 12287 / NRRL B-23963 / UST20020801)</name>
    <dbReference type="NCBI Taxonomy" id="926562"/>
    <lineage>
        <taxon>Bacteria</taxon>
        <taxon>Pseudomonadati</taxon>
        <taxon>Bacteroidota</taxon>
        <taxon>Flavobacteriia</taxon>
        <taxon>Flavobacteriales</taxon>
        <taxon>Owenweeksiaceae</taxon>
        <taxon>Owenweeksia</taxon>
    </lineage>
</organism>
<keyword evidence="2" id="KW-1185">Reference proteome</keyword>
<evidence type="ECO:0008006" key="3">
    <source>
        <dbReference type="Google" id="ProtNLM"/>
    </source>
</evidence>
<protein>
    <recommendedName>
        <fullName evidence="3">Lipoprotein</fullName>
    </recommendedName>
</protein>
<dbReference type="PROSITE" id="PS51257">
    <property type="entry name" value="PROKAR_LIPOPROTEIN"/>
    <property type="match status" value="1"/>
</dbReference>
<name>G8R278_OWEHD</name>
<gene>
    <name evidence="1" type="ordered locus">Oweho_0815</name>
</gene>
<dbReference type="AlphaFoldDB" id="G8R278"/>
<proteinExistence type="predicted"/>
<sequence>MKIYLFESILMSIFLLAVTLLSSCEKNAKTDIPSVGKASFKISGELLDTEVRAKKRGDKFLMALEKYRMSGGEPSPWEVLSIEYVHNKLDSVQRIYNIDSLGTIAPELVTQVSGFFSSRKFYDVGCEIFEVVESDSINNWIVLDGQRNNFNEVTGRFALHMYKVQGCDAEKYPDTLLITDGQFYFSL</sequence>
<dbReference type="STRING" id="926562.Oweho_0815"/>